<dbReference type="PANTHER" id="PTHR37423">
    <property type="entry name" value="SOLUBLE LYTIC MUREIN TRANSGLYCOSYLASE-RELATED"/>
    <property type="match status" value="1"/>
</dbReference>
<sequence>MLDRYDGNKNLALAAYNAGPGNVDEHNGIPPFEETQSYVQKVLGKYLA</sequence>
<dbReference type="PATRIC" id="fig|1308866.3.peg.1537"/>
<gene>
    <name evidence="2" type="ORF">J416_07612</name>
</gene>
<dbReference type="InterPro" id="IPR008258">
    <property type="entry name" value="Transglycosylase_SLT_dom_1"/>
</dbReference>
<dbReference type="SUPFAM" id="SSF53955">
    <property type="entry name" value="Lysozyme-like"/>
    <property type="match status" value="1"/>
</dbReference>
<reference evidence="2 3" key="1">
    <citation type="submission" date="2013-03" db="EMBL/GenBank/DDBJ databases">
        <title>Draft genome sequence of Gracibacillus halophilus YIM-C55.5, a moderately halophilic and thermophilic organism from the Xiaochaidamu salt lake.</title>
        <authorList>
            <person name="Sugumar T."/>
            <person name="Polireddy D.R."/>
            <person name="Antony A."/>
            <person name="Madhava Y.R."/>
            <person name="Sivakumar N."/>
        </authorList>
    </citation>
    <scope>NUCLEOTIDE SEQUENCE [LARGE SCALE GENOMIC DNA]</scope>
    <source>
        <strain evidence="2 3">YIM-C55.5</strain>
    </source>
</reference>
<protein>
    <submittedName>
        <fullName evidence="2">Lytic transglycosylase</fullName>
    </submittedName>
</protein>
<keyword evidence="3" id="KW-1185">Reference proteome</keyword>
<feature type="domain" description="Transglycosylase SLT" evidence="1">
    <location>
        <begin position="2"/>
        <end position="36"/>
    </location>
</feature>
<proteinExistence type="predicted"/>
<dbReference type="EMBL" id="APML01000024">
    <property type="protein sequence ID" value="ENH97045.1"/>
    <property type="molecule type" value="Genomic_DNA"/>
</dbReference>
<dbReference type="STRING" id="1308866.J416_07612"/>
<name>N4WRN7_9BACI</name>
<comment type="caution">
    <text evidence="2">The sequence shown here is derived from an EMBL/GenBank/DDBJ whole genome shotgun (WGS) entry which is preliminary data.</text>
</comment>
<evidence type="ECO:0000313" key="3">
    <source>
        <dbReference type="Proteomes" id="UP000012283"/>
    </source>
</evidence>
<dbReference type="PANTHER" id="PTHR37423:SF2">
    <property type="entry name" value="MEMBRANE-BOUND LYTIC MUREIN TRANSGLYCOSYLASE C"/>
    <property type="match status" value="1"/>
</dbReference>
<dbReference type="CDD" id="cd00254">
    <property type="entry name" value="LT-like"/>
    <property type="match status" value="1"/>
</dbReference>
<evidence type="ECO:0000313" key="2">
    <source>
        <dbReference type="EMBL" id="ENH97045.1"/>
    </source>
</evidence>
<organism evidence="2 3">
    <name type="scientific">Gracilibacillus halophilus YIM-C55.5</name>
    <dbReference type="NCBI Taxonomy" id="1308866"/>
    <lineage>
        <taxon>Bacteria</taxon>
        <taxon>Bacillati</taxon>
        <taxon>Bacillota</taxon>
        <taxon>Bacilli</taxon>
        <taxon>Bacillales</taxon>
        <taxon>Bacillaceae</taxon>
        <taxon>Gracilibacillus</taxon>
    </lineage>
</organism>
<dbReference type="Proteomes" id="UP000012283">
    <property type="component" value="Unassembled WGS sequence"/>
</dbReference>
<accession>N4WRN7</accession>
<dbReference type="AlphaFoldDB" id="N4WRN7"/>
<dbReference type="eggNOG" id="COG0741">
    <property type="taxonomic scope" value="Bacteria"/>
</dbReference>
<dbReference type="Gene3D" id="1.10.530.10">
    <property type="match status" value="1"/>
</dbReference>
<dbReference type="InterPro" id="IPR023346">
    <property type="entry name" value="Lysozyme-like_dom_sf"/>
</dbReference>
<dbReference type="Pfam" id="PF01464">
    <property type="entry name" value="SLT"/>
    <property type="match status" value="1"/>
</dbReference>
<evidence type="ECO:0000259" key="1">
    <source>
        <dbReference type="Pfam" id="PF01464"/>
    </source>
</evidence>